<dbReference type="GO" id="GO:0005985">
    <property type="term" value="P:sucrose metabolic process"/>
    <property type="evidence" value="ECO:0007669"/>
    <property type="project" value="InterPro"/>
</dbReference>
<dbReference type="EC" id="2.4.1.13" evidence="2"/>
<evidence type="ECO:0000256" key="6">
    <source>
        <dbReference type="SAM" id="MobiDB-lite"/>
    </source>
</evidence>
<comment type="similarity">
    <text evidence="1">Belongs to the glycosyltransferase 1 family. Plant sucrose synthase subfamily.</text>
</comment>
<reference evidence="8 9" key="1">
    <citation type="journal article" date="2019" name="G3 (Bethesda)">
        <title>Sequencing of a Wild Apple (Malus baccata) Genome Unravels the Differences Between Cultivated and Wild Apple Species Regarding Disease Resistance and Cold Tolerance.</title>
        <authorList>
            <person name="Chen X."/>
        </authorList>
    </citation>
    <scope>NUCLEOTIDE SEQUENCE [LARGE SCALE GENOMIC DNA]</scope>
    <source>
        <strain evidence="9">cv. Shandingzi</strain>
        <tissue evidence="8">Leaves</tissue>
    </source>
</reference>
<accession>A0A540L503</accession>
<dbReference type="Proteomes" id="UP000315295">
    <property type="component" value="Unassembled WGS sequence"/>
</dbReference>
<keyword evidence="3" id="KW-0328">Glycosyltransferase</keyword>
<protein>
    <recommendedName>
        <fullName evidence="2">sucrose synthase</fullName>
        <ecNumber evidence="2">2.4.1.13</ecNumber>
    </recommendedName>
</protein>
<evidence type="ECO:0000256" key="3">
    <source>
        <dbReference type="ARBA" id="ARBA00022676"/>
    </source>
</evidence>
<dbReference type="Pfam" id="PF24861">
    <property type="entry name" value="SUS_N"/>
    <property type="match status" value="1"/>
</dbReference>
<feature type="region of interest" description="Disordered" evidence="6">
    <location>
        <begin position="1"/>
        <end position="28"/>
    </location>
</feature>
<dbReference type="PANTHER" id="PTHR45839:SF9">
    <property type="entry name" value="SUCROSE SYNTHASE 2"/>
    <property type="match status" value="1"/>
</dbReference>
<dbReference type="GO" id="GO:0016157">
    <property type="term" value="F:sucrose synthase activity"/>
    <property type="evidence" value="ECO:0007669"/>
    <property type="project" value="UniProtKB-EC"/>
</dbReference>
<name>A0A540L503_MALBA</name>
<dbReference type="Gene3D" id="3.10.450.330">
    <property type="match status" value="1"/>
</dbReference>
<dbReference type="PANTHER" id="PTHR45839">
    <property type="match status" value="1"/>
</dbReference>
<gene>
    <name evidence="8" type="ORF">C1H46_032893</name>
</gene>
<proteinExistence type="inferred from homology"/>
<evidence type="ECO:0000256" key="5">
    <source>
        <dbReference type="ARBA" id="ARBA00049030"/>
    </source>
</evidence>
<dbReference type="InterPro" id="IPR056735">
    <property type="entry name" value="SUS_N"/>
</dbReference>
<comment type="catalytic activity">
    <reaction evidence="5">
        <text>an NDP-alpha-D-glucose + D-fructose = a ribonucleoside 5'-diphosphate + sucrose + H(+)</text>
        <dbReference type="Rhea" id="RHEA:16241"/>
        <dbReference type="ChEBI" id="CHEBI:15378"/>
        <dbReference type="ChEBI" id="CHEBI:17992"/>
        <dbReference type="ChEBI" id="CHEBI:37721"/>
        <dbReference type="ChEBI" id="CHEBI:57930"/>
        <dbReference type="ChEBI" id="CHEBI:76533"/>
        <dbReference type="EC" id="2.4.1.13"/>
    </reaction>
</comment>
<comment type="caution">
    <text evidence="8">The sequence shown here is derived from an EMBL/GenBank/DDBJ whole genome shotgun (WGS) entry which is preliminary data.</text>
</comment>
<organism evidence="8 9">
    <name type="scientific">Malus baccata</name>
    <name type="common">Siberian crab apple</name>
    <name type="synonym">Pyrus baccata</name>
    <dbReference type="NCBI Taxonomy" id="106549"/>
    <lineage>
        <taxon>Eukaryota</taxon>
        <taxon>Viridiplantae</taxon>
        <taxon>Streptophyta</taxon>
        <taxon>Embryophyta</taxon>
        <taxon>Tracheophyta</taxon>
        <taxon>Spermatophyta</taxon>
        <taxon>Magnoliopsida</taxon>
        <taxon>eudicotyledons</taxon>
        <taxon>Gunneridae</taxon>
        <taxon>Pentapetalae</taxon>
        <taxon>rosids</taxon>
        <taxon>fabids</taxon>
        <taxon>Rosales</taxon>
        <taxon>Rosaceae</taxon>
        <taxon>Amygdaloideae</taxon>
        <taxon>Maleae</taxon>
        <taxon>Malus</taxon>
    </lineage>
</organism>
<keyword evidence="9" id="KW-1185">Reference proteome</keyword>
<dbReference type="STRING" id="106549.A0A540L503"/>
<dbReference type="InterPro" id="IPR012820">
    <property type="entry name" value="Sucrose_synthase_pln/cyn"/>
</dbReference>
<evidence type="ECO:0000313" key="8">
    <source>
        <dbReference type="EMBL" id="TQD81561.1"/>
    </source>
</evidence>
<feature type="domain" description="Sucrose synthase N-terminal" evidence="7">
    <location>
        <begin position="31"/>
        <end position="77"/>
    </location>
</feature>
<keyword evidence="4" id="KW-0808">Transferase</keyword>
<evidence type="ECO:0000256" key="1">
    <source>
        <dbReference type="ARBA" id="ARBA00005894"/>
    </source>
</evidence>
<evidence type="ECO:0000313" key="9">
    <source>
        <dbReference type="Proteomes" id="UP000315295"/>
    </source>
</evidence>
<sequence length="83" mass="9531">MSGGSSSATLDIEKMDLRLPPLPPPRRPSHRQEAIILAPFVALALHPRPGVWEYVRVNMYELGVDHLSVVEYIRFKEEHIDRE</sequence>
<evidence type="ECO:0000256" key="2">
    <source>
        <dbReference type="ARBA" id="ARBA00012540"/>
    </source>
</evidence>
<evidence type="ECO:0000256" key="4">
    <source>
        <dbReference type="ARBA" id="ARBA00022679"/>
    </source>
</evidence>
<dbReference type="AlphaFoldDB" id="A0A540L503"/>
<dbReference type="EMBL" id="VIEB01000761">
    <property type="protein sequence ID" value="TQD81561.1"/>
    <property type="molecule type" value="Genomic_DNA"/>
</dbReference>
<evidence type="ECO:0000259" key="7">
    <source>
        <dbReference type="Pfam" id="PF24861"/>
    </source>
</evidence>